<gene>
    <name evidence="1" type="ORF">RhiirA1_478510</name>
</gene>
<comment type="caution">
    <text evidence="1">The sequence shown here is derived from an EMBL/GenBank/DDBJ whole genome shotgun (WGS) entry which is preliminary data.</text>
</comment>
<name>A0A2N0QS00_9GLOM</name>
<protein>
    <submittedName>
        <fullName evidence="1">Uncharacterized protein</fullName>
    </submittedName>
</protein>
<organism evidence="1 2">
    <name type="scientific">Rhizophagus irregularis</name>
    <dbReference type="NCBI Taxonomy" id="588596"/>
    <lineage>
        <taxon>Eukaryota</taxon>
        <taxon>Fungi</taxon>
        <taxon>Fungi incertae sedis</taxon>
        <taxon>Mucoromycota</taxon>
        <taxon>Glomeromycotina</taxon>
        <taxon>Glomeromycetes</taxon>
        <taxon>Glomerales</taxon>
        <taxon>Glomeraceae</taxon>
        <taxon>Rhizophagus</taxon>
    </lineage>
</organism>
<reference evidence="1 2" key="2">
    <citation type="submission" date="2017-10" db="EMBL/GenBank/DDBJ databases">
        <title>Genome analyses suggest a sexual origin of heterokaryosis in a supposedly ancient asexual fungus.</title>
        <authorList>
            <person name="Corradi N."/>
            <person name="Sedzielewska K."/>
            <person name="Noel J."/>
            <person name="Charron P."/>
            <person name="Farinelli L."/>
            <person name="Marton T."/>
            <person name="Kruger M."/>
            <person name="Pelin A."/>
            <person name="Brachmann A."/>
            <person name="Corradi N."/>
        </authorList>
    </citation>
    <scope>NUCLEOTIDE SEQUENCE [LARGE SCALE GENOMIC DNA]</scope>
    <source>
        <strain evidence="1 2">A1</strain>
    </source>
</reference>
<proteinExistence type="predicted"/>
<dbReference type="VEuPathDB" id="FungiDB:RhiirA1_478510"/>
<evidence type="ECO:0000313" key="2">
    <source>
        <dbReference type="Proteomes" id="UP000232688"/>
    </source>
</evidence>
<dbReference type="Proteomes" id="UP000232688">
    <property type="component" value="Unassembled WGS sequence"/>
</dbReference>
<dbReference type="AlphaFoldDB" id="A0A2N0QS00"/>
<evidence type="ECO:0000313" key="1">
    <source>
        <dbReference type="EMBL" id="PKC53814.1"/>
    </source>
</evidence>
<accession>A0A2N0QS00</accession>
<dbReference type="EMBL" id="LLXH01003806">
    <property type="protein sequence ID" value="PKC53814.1"/>
    <property type="molecule type" value="Genomic_DNA"/>
</dbReference>
<sequence>MKNKNKFGIQFADQIRFVLDRTGQDKTGQDRTGQDRDRILKPQFCDLELPVVLLCHIKFNHQIVGFLVEFNFDDHYSLNLKKTLQSQIHNSL</sequence>
<reference evidence="1 2" key="1">
    <citation type="submission" date="2017-10" db="EMBL/GenBank/DDBJ databases">
        <title>Extensive intraspecific genome diversity in a model arbuscular mycorrhizal fungus.</title>
        <authorList>
            <person name="Chen E.C.H."/>
            <person name="Morin E."/>
            <person name="Baudet D."/>
            <person name="Noel J."/>
            <person name="Ndikumana S."/>
            <person name="Charron P."/>
            <person name="St-Onge C."/>
            <person name="Giorgi J."/>
            <person name="Grigoriev I.V."/>
            <person name="Roux C."/>
            <person name="Martin F.M."/>
            <person name="Corradi N."/>
        </authorList>
    </citation>
    <scope>NUCLEOTIDE SEQUENCE [LARGE SCALE GENOMIC DNA]</scope>
    <source>
        <strain evidence="1 2">A1</strain>
    </source>
</reference>